<sequence length="103" mass="11739">YFRSNPQCITVLSRPNGQPVVSHKTEESPSLYNKVRQNVSQNQKIRSWPVADQHQYSRNSLSPVILPRRHSISAMTYMDSRAPQNMSNPANAVQQISSSFRNP</sequence>
<dbReference type="EMBL" id="CATNWA010012310">
    <property type="protein sequence ID" value="CAI9563179.1"/>
    <property type="molecule type" value="Genomic_DNA"/>
</dbReference>
<protein>
    <submittedName>
        <fullName evidence="2">Uncharacterized protein</fullName>
    </submittedName>
</protein>
<name>A0ABN9CTV0_9NEOB</name>
<evidence type="ECO:0000313" key="2">
    <source>
        <dbReference type="EMBL" id="CAI9563179.1"/>
    </source>
</evidence>
<organism evidence="2 3">
    <name type="scientific">Staurois parvus</name>
    <dbReference type="NCBI Taxonomy" id="386267"/>
    <lineage>
        <taxon>Eukaryota</taxon>
        <taxon>Metazoa</taxon>
        <taxon>Chordata</taxon>
        <taxon>Craniata</taxon>
        <taxon>Vertebrata</taxon>
        <taxon>Euteleostomi</taxon>
        <taxon>Amphibia</taxon>
        <taxon>Batrachia</taxon>
        <taxon>Anura</taxon>
        <taxon>Neobatrachia</taxon>
        <taxon>Ranoidea</taxon>
        <taxon>Ranidae</taxon>
        <taxon>Staurois</taxon>
    </lineage>
</organism>
<evidence type="ECO:0000313" key="3">
    <source>
        <dbReference type="Proteomes" id="UP001162483"/>
    </source>
</evidence>
<accession>A0ABN9CTV0</accession>
<reference evidence="2" key="1">
    <citation type="submission" date="2023-05" db="EMBL/GenBank/DDBJ databases">
        <authorList>
            <person name="Stuckert A."/>
        </authorList>
    </citation>
    <scope>NUCLEOTIDE SEQUENCE</scope>
</reference>
<proteinExistence type="predicted"/>
<evidence type="ECO:0000256" key="1">
    <source>
        <dbReference type="SAM" id="MobiDB-lite"/>
    </source>
</evidence>
<feature type="non-terminal residue" evidence="2">
    <location>
        <position position="103"/>
    </location>
</feature>
<comment type="caution">
    <text evidence="2">The sequence shown here is derived from an EMBL/GenBank/DDBJ whole genome shotgun (WGS) entry which is preliminary data.</text>
</comment>
<feature type="region of interest" description="Disordered" evidence="1">
    <location>
        <begin position="82"/>
        <end position="103"/>
    </location>
</feature>
<feature type="non-terminal residue" evidence="2">
    <location>
        <position position="1"/>
    </location>
</feature>
<keyword evidence="3" id="KW-1185">Reference proteome</keyword>
<dbReference type="Proteomes" id="UP001162483">
    <property type="component" value="Unassembled WGS sequence"/>
</dbReference>
<gene>
    <name evidence="2" type="ORF">SPARVUS_LOCUS5704998</name>
</gene>